<name>A0ABS5AGT9_9PSEU</name>
<dbReference type="Pfam" id="PF00356">
    <property type="entry name" value="LacI"/>
    <property type="match status" value="1"/>
</dbReference>
<dbReference type="CDD" id="cd01392">
    <property type="entry name" value="HTH_LacI"/>
    <property type="match status" value="1"/>
</dbReference>
<evidence type="ECO:0000256" key="2">
    <source>
        <dbReference type="ARBA" id="ARBA00023015"/>
    </source>
</evidence>
<dbReference type="Pfam" id="PF00532">
    <property type="entry name" value="Peripla_BP_1"/>
    <property type="match status" value="1"/>
</dbReference>
<keyword evidence="3" id="KW-0238">DNA-binding</keyword>
<accession>A0ABS5AGT9</accession>
<dbReference type="PROSITE" id="PS50932">
    <property type="entry name" value="HTH_LACI_2"/>
    <property type="match status" value="1"/>
</dbReference>
<dbReference type="InterPro" id="IPR028082">
    <property type="entry name" value="Peripla_BP_I"/>
</dbReference>
<protein>
    <submittedName>
        <fullName evidence="6">LacI family transcriptional regulator</fullName>
    </submittedName>
</protein>
<evidence type="ECO:0000313" key="7">
    <source>
        <dbReference type="Proteomes" id="UP001519363"/>
    </source>
</evidence>
<evidence type="ECO:0000259" key="5">
    <source>
        <dbReference type="PROSITE" id="PS50932"/>
    </source>
</evidence>
<keyword evidence="1" id="KW-0678">Repressor</keyword>
<evidence type="ECO:0000256" key="4">
    <source>
        <dbReference type="ARBA" id="ARBA00023163"/>
    </source>
</evidence>
<reference evidence="6 7" key="1">
    <citation type="submission" date="2021-03" db="EMBL/GenBank/DDBJ databases">
        <title>Sequencing the genomes of 1000 actinobacteria strains.</title>
        <authorList>
            <person name="Klenk H.-P."/>
        </authorList>
    </citation>
    <scope>NUCLEOTIDE SEQUENCE [LARGE SCALE GENOMIC DNA]</scope>
    <source>
        <strain evidence="6 7">DSM 44580</strain>
    </source>
</reference>
<dbReference type="InterPro" id="IPR000843">
    <property type="entry name" value="HTH_LacI"/>
</dbReference>
<dbReference type="SUPFAM" id="SSF53822">
    <property type="entry name" value="Periplasmic binding protein-like I"/>
    <property type="match status" value="1"/>
</dbReference>
<proteinExistence type="predicted"/>
<gene>
    <name evidence="6" type="ORF">JOF53_004438</name>
</gene>
<dbReference type="Proteomes" id="UP001519363">
    <property type="component" value="Unassembled WGS sequence"/>
</dbReference>
<dbReference type="InterPro" id="IPR010982">
    <property type="entry name" value="Lambda_DNA-bd_dom_sf"/>
</dbReference>
<keyword evidence="2" id="KW-0805">Transcription regulation</keyword>
<keyword evidence="7" id="KW-1185">Reference proteome</keyword>
<dbReference type="SMART" id="SM00354">
    <property type="entry name" value="HTH_LACI"/>
    <property type="match status" value="1"/>
</dbReference>
<dbReference type="PANTHER" id="PTHR30146:SF148">
    <property type="entry name" value="HTH-TYPE TRANSCRIPTIONAL REPRESSOR PURR-RELATED"/>
    <property type="match status" value="1"/>
</dbReference>
<feature type="domain" description="HTH lacI-type" evidence="5">
    <location>
        <begin position="2"/>
        <end position="56"/>
    </location>
</feature>
<dbReference type="SUPFAM" id="SSF47413">
    <property type="entry name" value="lambda repressor-like DNA-binding domains"/>
    <property type="match status" value="1"/>
</dbReference>
<evidence type="ECO:0000256" key="1">
    <source>
        <dbReference type="ARBA" id="ARBA00022491"/>
    </source>
</evidence>
<dbReference type="PANTHER" id="PTHR30146">
    <property type="entry name" value="LACI-RELATED TRANSCRIPTIONAL REPRESSOR"/>
    <property type="match status" value="1"/>
</dbReference>
<sequence length="334" mass="35548">MATMKDVALRAGVSTATVSRVLNGHAAPTDATRERVLAAVAELGYRPNVLARSLRLHSTQTLGLVISDLLNPFFGEIARAVEDEARKHGYCVIFGNADESDEQQRRYVRTLLDRRVDGLVVCPASDDPAWLTEVTDSGVPLVLLDRTVAGSDAPVIQAEGDTALHDLAEHLLKLGHRRIGVIPGPENTSTGRERLVAFNTALAELGGPEAVVRVAHGDFRRASGARAAGELLDAAEPPTVLVAMDNLMGLGALEEVRRRKLRLPEDVGLAVYDDLDWFPLFDPPITVIAQPTQDMGGAAVRELLGLISGVPARDVSLSAKLIARASCGEPGGTA</sequence>
<dbReference type="InterPro" id="IPR001761">
    <property type="entry name" value="Peripla_BP/Lac1_sug-bd_dom"/>
</dbReference>
<dbReference type="EMBL" id="JAGIOO010000001">
    <property type="protein sequence ID" value="MBP2475566.1"/>
    <property type="molecule type" value="Genomic_DNA"/>
</dbReference>
<keyword evidence="4" id="KW-0804">Transcription</keyword>
<dbReference type="PRINTS" id="PR00036">
    <property type="entry name" value="HTHLACI"/>
</dbReference>
<evidence type="ECO:0000256" key="3">
    <source>
        <dbReference type="ARBA" id="ARBA00023125"/>
    </source>
</evidence>
<evidence type="ECO:0000313" key="6">
    <source>
        <dbReference type="EMBL" id="MBP2475566.1"/>
    </source>
</evidence>
<dbReference type="PROSITE" id="PS00356">
    <property type="entry name" value="HTH_LACI_1"/>
    <property type="match status" value="1"/>
</dbReference>
<organism evidence="6 7">
    <name type="scientific">Crossiella equi</name>
    <dbReference type="NCBI Taxonomy" id="130796"/>
    <lineage>
        <taxon>Bacteria</taxon>
        <taxon>Bacillati</taxon>
        <taxon>Actinomycetota</taxon>
        <taxon>Actinomycetes</taxon>
        <taxon>Pseudonocardiales</taxon>
        <taxon>Pseudonocardiaceae</taxon>
        <taxon>Crossiella</taxon>
    </lineage>
</organism>
<dbReference type="Gene3D" id="1.10.260.40">
    <property type="entry name" value="lambda repressor-like DNA-binding domains"/>
    <property type="match status" value="1"/>
</dbReference>
<dbReference type="Gene3D" id="3.40.50.2300">
    <property type="match status" value="2"/>
</dbReference>
<comment type="caution">
    <text evidence="6">The sequence shown here is derived from an EMBL/GenBank/DDBJ whole genome shotgun (WGS) entry which is preliminary data.</text>
</comment>